<feature type="non-terminal residue" evidence="1">
    <location>
        <position position="82"/>
    </location>
</feature>
<reference evidence="1" key="1">
    <citation type="submission" date="2016-04" db="EMBL/GenBank/DDBJ databases">
        <authorList>
            <person name="Calderon-Fernandez G.M.Sr."/>
        </authorList>
    </citation>
    <scope>NUCLEOTIDE SEQUENCE</scope>
    <source>
        <strain evidence="1">Int1</strain>
        <tissue evidence="1">Integument</tissue>
    </source>
</reference>
<sequence>HTLLLKQLKLYFGLKVSLKKVDIVGLPRCLIPAVVYSGIIVMDEKYLQDSAKLTTWDYLKSVTIISYGIAHTWISNFVNIDS</sequence>
<dbReference type="EMBL" id="GEMB01005690">
    <property type="protein sequence ID" value="JAR97632.1"/>
    <property type="molecule type" value="Transcribed_RNA"/>
</dbReference>
<accession>A0A170WGF6</accession>
<protein>
    <submittedName>
        <fullName evidence="1">Glutamyl aminopeptidase-like protein isoform x2</fullName>
    </submittedName>
</protein>
<keyword evidence="1" id="KW-0645">Protease</keyword>
<reference evidence="1" key="2">
    <citation type="journal article" date="2017" name="J. Med. Entomol.">
        <title>Transcriptome Analysis of the Triatoma infestans (Hemiptera: Reduviidae) Integument.</title>
        <authorList>
            <person name="Calderon-Fernandez G.M."/>
            <person name="Moriconi D.E."/>
            <person name="Dulbecco A.B."/>
            <person name="Juarez M.P."/>
        </authorList>
    </citation>
    <scope>NUCLEOTIDE SEQUENCE</scope>
    <source>
        <strain evidence="1">Int1</strain>
        <tissue evidence="1">Integument</tissue>
    </source>
</reference>
<organism evidence="1">
    <name type="scientific">Triatoma infestans</name>
    <name type="common">Assassin bug</name>
    <dbReference type="NCBI Taxonomy" id="30076"/>
    <lineage>
        <taxon>Eukaryota</taxon>
        <taxon>Metazoa</taxon>
        <taxon>Ecdysozoa</taxon>
        <taxon>Arthropoda</taxon>
        <taxon>Hexapoda</taxon>
        <taxon>Insecta</taxon>
        <taxon>Pterygota</taxon>
        <taxon>Neoptera</taxon>
        <taxon>Paraneoptera</taxon>
        <taxon>Hemiptera</taxon>
        <taxon>Heteroptera</taxon>
        <taxon>Panheteroptera</taxon>
        <taxon>Cimicomorpha</taxon>
        <taxon>Reduviidae</taxon>
        <taxon>Triatominae</taxon>
        <taxon>Triatoma</taxon>
    </lineage>
</organism>
<name>A0A170WGF6_TRIIF</name>
<keyword evidence="1" id="KW-0378">Hydrolase</keyword>
<dbReference type="AlphaFoldDB" id="A0A170WGF6"/>
<proteinExistence type="predicted"/>
<evidence type="ECO:0000313" key="1">
    <source>
        <dbReference type="EMBL" id="JAR97632.1"/>
    </source>
</evidence>
<keyword evidence="1" id="KW-0031">Aminopeptidase</keyword>
<dbReference type="InterPro" id="IPR027268">
    <property type="entry name" value="Peptidase_M4/M1_CTD_sf"/>
</dbReference>
<dbReference type="GO" id="GO:0004177">
    <property type="term" value="F:aminopeptidase activity"/>
    <property type="evidence" value="ECO:0007669"/>
    <property type="project" value="UniProtKB-KW"/>
</dbReference>
<dbReference type="Gene3D" id="1.10.390.10">
    <property type="entry name" value="Neutral Protease Domain 2"/>
    <property type="match status" value="1"/>
</dbReference>
<feature type="non-terminal residue" evidence="1">
    <location>
        <position position="1"/>
    </location>
</feature>